<evidence type="ECO:0000313" key="2">
    <source>
        <dbReference type="Proteomes" id="UP000189670"/>
    </source>
</evidence>
<sequence length="80" mass="9411">MEHHHFRKVVKTDGSIFLTGLPPMKEVDIVVQERICLPNEMHNWLSDIRKSHPFAKKNKDEILKALRKTRNTVWAERHAG</sequence>
<dbReference type="EMBL" id="ATBP01000332">
    <property type="protein sequence ID" value="ETR71020.1"/>
    <property type="molecule type" value="Genomic_DNA"/>
</dbReference>
<name>A0A1V1P881_9BACT</name>
<accession>A0A1V1P881</accession>
<organism evidence="1 2">
    <name type="scientific">Candidatus Magnetoglobus multicellularis str. Araruama</name>
    <dbReference type="NCBI Taxonomy" id="890399"/>
    <lineage>
        <taxon>Bacteria</taxon>
        <taxon>Pseudomonadati</taxon>
        <taxon>Thermodesulfobacteriota</taxon>
        <taxon>Desulfobacteria</taxon>
        <taxon>Desulfobacterales</taxon>
        <taxon>Desulfobacteraceae</taxon>
        <taxon>Candidatus Magnetoglobus</taxon>
    </lineage>
</organism>
<comment type="caution">
    <text evidence="1">The sequence shown here is derived from an EMBL/GenBank/DDBJ whole genome shotgun (WGS) entry which is preliminary data.</text>
</comment>
<dbReference type="Proteomes" id="UP000189670">
    <property type="component" value="Unassembled WGS sequence"/>
</dbReference>
<reference evidence="2" key="1">
    <citation type="submission" date="2012-11" db="EMBL/GenBank/DDBJ databases">
        <authorList>
            <person name="Lucero-Rivera Y.E."/>
            <person name="Tovar-Ramirez D."/>
        </authorList>
    </citation>
    <scope>NUCLEOTIDE SEQUENCE [LARGE SCALE GENOMIC DNA]</scope>
    <source>
        <strain evidence="2">Araruama</strain>
    </source>
</reference>
<dbReference type="AlphaFoldDB" id="A0A1V1P881"/>
<protein>
    <submittedName>
        <fullName evidence="1">Uncharacterized protein</fullName>
    </submittedName>
</protein>
<proteinExistence type="predicted"/>
<evidence type="ECO:0000313" key="1">
    <source>
        <dbReference type="EMBL" id="ETR71020.1"/>
    </source>
</evidence>
<gene>
    <name evidence="1" type="ORF">OMM_08392</name>
</gene>